<feature type="region of interest" description="Disordered" evidence="1">
    <location>
        <begin position="1"/>
        <end position="74"/>
    </location>
</feature>
<sequence>MEDVRQEAGHLRIAGGQGEGTAEARSGGAHAGAGGPSQAASSVQDILAEFGNLSSPGPERGVWTQEQSRASPEQAMALGEGGVATLMGASRRVANLLEGVVGMGGTGEGDEGDVGRLAGGVDTCQAPQGPGAHPGSDAHLQQVRLVPTAEIAVIPRPRVSQAQKADVRISSLLRIQVRGKASPYGEHIWCTPPYH</sequence>
<comment type="caution">
    <text evidence="2">The sequence shown here is derived from an EMBL/GenBank/DDBJ whole genome shotgun (WGS) entry which is preliminary data.</text>
</comment>
<organism evidence="2 3">
    <name type="scientific">Cymbomonas tetramitiformis</name>
    <dbReference type="NCBI Taxonomy" id="36881"/>
    <lineage>
        <taxon>Eukaryota</taxon>
        <taxon>Viridiplantae</taxon>
        <taxon>Chlorophyta</taxon>
        <taxon>Pyramimonadophyceae</taxon>
        <taxon>Pyramimonadales</taxon>
        <taxon>Pyramimonadaceae</taxon>
        <taxon>Cymbomonas</taxon>
    </lineage>
</organism>
<dbReference type="Proteomes" id="UP001190700">
    <property type="component" value="Unassembled WGS sequence"/>
</dbReference>
<protein>
    <submittedName>
        <fullName evidence="2">Uncharacterized protein</fullName>
    </submittedName>
</protein>
<evidence type="ECO:0000313" key="2">
    <source>
        <dbReference type="EMBL" id="KAK3258060.1"/>
    </source>
</evidence>
<evidence type="ECO:0000313" key="3">
    <source>
        <dbReference type="Proteomes" id="UP001190700"/>
    </source>
</evidence>
<dbReference type="AlphaFoldDB" id="A0AAE0FEJ3"/>
<gene>
    <name evidence="2" type="ORF">CYMTET_32874</name>
</gene>
<evidence type="ECO:0000256" key="1">
    <source>
        <dbReference type="SAM" id="MobiDB-lite"/>
    </source>
</evidence>
<accession>A0AAE0FEJ3</accession>
<dbReference type="EMBL" id="LGRX02019852">
    <property type="protein sequence ID" value="KAK3258060.1"/>
    <property type="molecule type" value="Genomic_DNA"/>
</dbReference>
<keyword evidence="3" id="KW-1185">Reference proteome</keyword>
<reference evidence="2 3" key="1">
    <citation type="journal article" date="2015" name="Genome Biol. Evol.">
        <title>Comparative Genomics of a Bacterivorous Green Alga Reveals Evolutionary Causalities and Consequences of Phago-Mixotrophic Mode of Nutrition.</title>
        <authorList>
            <person name="Burns J.A."/>
            <person name="Paasch A."/>
            <person name="Narechania A."/>
            <person name="Kim E."/>
        </authorList>
    </citation>
    <scope>NUCLEOTIDE SEQUENCE [LARGE SCALE GENOMIC DNA]</scope>
    <source>
        <strain evidence="2 3">PLY_AMNH</strain>
    </source>
</reference>
<feature type="compositionally biased region" description="Basic and acidic residues" evidence="1">
    <location>
        <begin position="1"/>
        <end position="10"/>
    </location>
</feature>
<proteinExistence type="predicted"/>
<name>A0AAE0FEJ3_9CHLO</name>